<name>A0A9X2FQ73_9RHOB</name>
<dbReference type="GO" id="GO:0003700">
    <property type="term" value="F:DNA-binding transcription factor activity"/>
    <property type="evidence" value="ECO:0007669"/>
    <property type="project" value="InterPro"/>
</dbReference>
<feature type="region of interest" description="Disordered" evidence="1">
    <location>
        <begin position="1"/>
        <end position="31"/>
    </location>
</feature>
<comment type="caution">
    <text evidence="3">The sequence shown here is derived from an EMBL/GenBank/DDBJ whole genome shotgun (WGS) entry which is preliminary data.</text>
</comment>
<dbReference type="Proteomes" id="UP001139477">
    <property type="component" value="Unassembled WGS sequence"/>
</dbReference>
<dbReference type="SMART" id="SM00347">
    <property type="entry name" value="HTH_MARR"/>
    <property type="match status" value="1"/>
</dbReference>
<keyword evidence="4" id="KW-1185">Reference proteome</keyword>
<dbReference type="SUPFAM" id="SSF46785">
    <property type="entry name" value="Winged helix' DNA-binding domain"/>
    <property type="match status" value="1"/>
</dbReference>
<dbReference type="EMBL" id="JAMYXC010000112">
    <property type="protein sequence ID" value="MCP1168350.1"/>
    <property type="molecule type" value="Genomic_DNA"/>
</dbReference>
<dbReference type="InterPro" id="IPR039422">
    <property type="entry name" value="MarR/SlyA-like"/>
</dbReference>
<dbReference type="InterPro" id="IPR000835">
    <property type="entry name" value="HTH_MarR-typ"/>
</dbReference>
<gene>
    <name evidence="3" type="ORF">NHG85_07400</name>
</gene>
<evidence type="ECO:0000259" key="2">
    <source>
        <dbReference type="PROSITE" id="PS50995"/>
    </source>
</evidence>
<dbReference type="Gene3D" id="1.10.10.10">
    <property type="entry name" value="Winged helix-like DNA-binding domain superfamily/Winged helix DNA-binding domain"/>
    <property type="match status" value="1"/>
</dbReference>
<reference evidence="3" key="1">
    <citation type="submission" date="2022-06" db="EMBL/GenBank/DDBJ databases">
        <title>Limimaricola sediminis sp. nov., isolated from an intertidal sediment.</title>
        <authorList>
            <person name="Shao X."/>
        </authorList>
    </citation>
    <scope>NUCLEOTIDE SEQUENCE</scope>
    <source>
        <strain evidence="3">ASW11-118</strain>
    </source>
</reference>
<accession>A0A9X2FQ73</accession>
<feature type="domain" description="HTH marR-type" evidence="2">
    <location>
        <begin position="36"/>
        <end position="166"/>
    </location>
</feature>
<protein>
    <submittedName>
        <fullName evidence="3">MarR family transcriptional regulator</fullName>
    </submittedName>
</protein>
<evidence type="ECO:0000256" key="1">
    <source>
        <dbReference type="SAM" id="MobiDB-lite"/>
    </source>
</evidence>
<evidence type="ECO:0000313" key="4">
    <source>
        <dbReference type="Proteomes" id="UP001139477"/>
    </source>
</evidence>
<dbReference type="InterPro" id="IPR036390">
    <property type="entry name" value="WH_DNA-bd_sf"/>
</dbReference>
<organism evidence="3 4">
    <name type="scientific">Limimaricola litoreus</name>
    <dbReference type="NCBI Taxonomy" id="2955316"/>
    <lineage>
        <taxon>Bacteria</taxon>
        <taxon>Pseudomonadati</taxon>
        <taxon>Pseudomonadota</taxon>
        <taxon>Alphaproteobacteria</taxon>
        <taxon>Rhodobacterales</taxon>
        <taxon>Paracoccaceae</taxon>
        <taxon>Limimaricola</taxon>
    </lineage>
</organism>
<evidence type="ECO:0000313" key="3">
    <source>
        <dbReference type="EMBL" id="MCP1168350.1"/>
    </source>
</evidence>
<dbReference type="PROSITE" id="PS50995">
    <property type="entry name" value="HTH_MARR_2"/>
    <property type="match status" value="1"/>
</dbReference>
<dbReference type="Pfam" id="PF12802">
    <property type="entry name" value="MarR_2"/>
    <property type="match status" value="1"/>
</dbReference>
<sequence>MADEREAEGRQPPKQETEQETEQGAETPSRRGYALDAQIGYLLRRAQQRHLSIFHTHMAEGLTSQQFAVLAKLSEVGEISQNALGRQTSMDQSTINGVVQRMVKRELVSKKKSATDARMITLELTREGRRVLARVLPLAAEITQLTLAPLSDKDQARLLKLLRKIC</sequence>
<dbReference type="PANTHER" id="PTHR33164:SF95">
    <property type="entry name" value="TRANSCRIPTIONAL REGULATOR"/>
    <property type="match status" value="1"/>
</dbReference>
<dbReference type="InterPro" id="IPR036388">
    <property type="entry name" value="WH-like_DNA-bd_sf"/>
</dbReference>
<dbReference type="AlphaFoldDB" id="A0A9X2FQ73"/>
<dbReference type="GO" id="GO:0006950">
    <property type="term" value="P:response to stress"/>
    <property type="evidence" value="ECO:0007669"/>
    <property type="project" value="TreeGrafter"/>
</dbReference>
<proteinExistence type="predicted"/>
<feature type="compositionally biased region" description="Basic and acidic residues" evidence="1">
    <location>
        <begin position="7"/>
        <end position="17"/>
    </location>
</feature>
<dbReference type="PANTHER" id="PTHR33164">
    <property type="entry name" value="TRANSCRIPTIONAL REGULATOR, MARR FAMILY"/>
    <property type="match status" value="1"/>
</dbReference>
<dbReference type="RefSeq" id="WP_253331184.1">
    <property type="nucleotide sequence ID" value="NZ_JAMYXC010000112.1"/>
</dbReference>